<evidence type="ECO:0000256" key="8">
    <source>
        <dbReference type="ARBA" id="ARBA00038311"/>
    </source>
</evidence>
<evidence type="ECO:0000256" key="4">
    <source>
        <dbReference type="ARBA" id="ARBA00022824"/>
    </source>
</evidence>
<keyword evidence="3 12" id="KW-0732">Signal</keyword>
<evidence type="ECO:0000313" key="13">
    <source>
        <dbReference type="EMBL" id="KAH3682692.1"/>
    </source>
</evidence>
<comment type="caution">
    <text evidence="13">The sequence shown here is derived from an EMBL/GenBank/DDBJ whole genome shotgun (WGS) entry which is preliminary data.</text>
</comment>
<protein>
    <recommendedName>
        <fullName evidence="9">Increased recombination centers protein 22</fullName>
    </recommendedName>
</protein>
<accession>A0A9P8Q3Z6</accession>
<dbReference type="Proteomes" id="UP000774326">
    <property type="component" value="Unassembled WGS sequence"/>
</dbReference>
<keyword evidence="14" id="KW-1185">Reference proteome</keyword>
<keyword evidence="5 11" id="KW-1133">Transmembrane helix</keyword>
<name>A0A9P8Q3Z6_WICPI</name>
<evidence type="ECO:0000256" key="2">
    <source>
        <dbReference type="ARBA" id="ARBA00022692"/>
    </source>
</evidence>
<comment type="subcellular location">
    <subcellularLocation>
        <location evidence="1">Endoplasmic reticulum membrane</location>
        <topology evidence="1">Single-pass type I membrane protein</topology>
    </subcellularLocation>
</comment>
<comment type="function">
    <text evidence="7">Is probably involved in a pathway contributing to genomic integrity.</text>
</comment>
<gene>
    <name evidence="13" type="ORF">WICPIJ_006355</name>
</gene>
<evidence type="ECO:0000256" key="6">
    <source>
        <dbReference type="ARBA" id="ARBA00023136"/>
    </source>
</evidence>
<evidence type="ECO:0000256" key="10">
    <source>
        <dbReference type="SAM" id="MobiDB-lite"/>
    </source>
</evidence>
<organism evidence="13 14">
    <name type="scientific">Wickerhamomyces pijperi</name>
    <name type="common">Yeast</name>
    <name type="synonym">Pichia pijperi</name>
    <dbReference type="NCBI Taxonomy" id="599730"/>
    <lineage>
        <taxon>Eukaryota</taxon>
        <taxon>Fungi</taxon>
        <taxon>Dikarya</taxon>
        <taxon>Ascomycota</taxon>
        <taxon>Saccharomycotina</taxon>
        <taxon>Saccharomycetes</taxon>
        <taxon>Phaffomycetales</taxon>
        <taxon>Wickerhamomycetaceae</taxon>
        <taxon>Wickerhamomyces</taxon>
    </lineage>
</organism>
<feature type="chain" id="PRO_5040131431" description="Increased recombination centers protein 22" evidence="12">
    <location>
        <begin position="20"/>
        <end position="247"/>
    </location>
</feature>
<evidence type="ECO:0000256" key="1">
    <source>
        <dbReference type="ARBA" id="ARBA00004115"/>
    </source>
</evidence>
<evidence type="ECO:0000256" key="5">
    <source>
        <dbReference type="ARBA" id="ARBA00022989"/>
    </source>
</evidence>
<evidence type="ECO:0000313" key="14">
    <source>
        <dbReference type="Proteomes" id="UP000774326"/>
    </source>
</evidence>
<evidence type="ECO:0000256" key="9">
    <source>
        <dbReference type="ARBA" id="ARBA00040085"/>
    </source>
</evidence>
<feature type="signal peptide" evidence="12">
    <location>
        <begin position="1"/>
        <end position="19"/>
    </location>
</feature>
<reference evidence="13" key="2">
    <citation type="submission" date="2021-01" db="EMBL/GenBank/DDBJ databases">
        <authorList>
            <person name="Schikora-Tamarit M.A."/>
        </authorList>
    </citation>
    <scope>NUCLEOTIDE SEQUENCE</scope>
    <source>
        <strain evidence="13">CBS2887</strain>
    </source>
</reference>
<dbReference type="InterPro" id="IPR005595">
    <property type="entry name" value="TRAP_alpha"/>
</dbReference>
<sequence length="247" mass="26873">MKFSSLLVLAGSLLAPALGQAVPRQIDLSNPGDYANGQYVDQDQLSNQMRYLIDYNIIDFPKDQPVSLYNGDEITVNYTFANHEDYEISVVGVGGQFLDPYTGEAKANITDARLGPLAIAPGAEINFQQRIGINLAPNNYVMVPGLYILRDTSLALIGTKTTLAIVTDRPISLFNPQLLVLELLFLAFIGAAGYFGYEYFTKASTAAPKLSKKQAKLNASASAAKSTGTVNSEWLPDNLKKTKQRKA</sequence>
<keyword evidence="4" id="KW-0256">Endoplasmic reticulum</keyword>
<comment type="similarity">
    <text evidence="8">Belongs to the IRC22 family.</text>
</comment>
<dbReference type="OrthoDB" id="1926781at2759"/>
<feature type="transmembrane region" description="Helical" evidence="11">
    <location>
        <begin position="178"/>
        <end position="197"/>
    </location>
</feature>
<reference evidence="13" key="1">
    <citation type="journal article" date="2021" name="Open Biol.">
        <title>Shared evolutionary footprints suggest mitochondrial oxidative damage underlies multiple complex I losses in fungi.</title>
        <authorList>
            <person name="Schikora-Tamarit M.A."/>
            <person name="Marcet-Houben M."/>
            <person name="Nosek J."/>
            <person name="Gabaldon T."/>
        </authorList>
    </citation>
    <scope>NUCLEOTIDE SEQUENCE</scope>
    <source>
        <strain evidence="13">CBS2887</strain>
    </source>
</reference>
<keyword evidence="2 11" id="KW-0812">Transmembrane</keyword>
<evidence type="ECO:0000256" key="11">
    <source>
        <dbReference type="SAM" id="Phobius"/>
    </source>
</evidence>
<evidence type="ECO:0000256" key="7">
    <source>
        <dbReference type="ARBA" id="ARBA00037565"/>
    </source>
</evidence>
<dbReference type="Pfam" id="PF03896">
    <property type="entry name" value="TRAP_alpha"/>
    <property type="match status" value="1"/>
</dbReference>
<evidence type="ECO:0000256" key="3">
    <source>
        <dbReference type="ARBA" id="ARBA00022729"/>
    </source>
</evidence>
<proteinExistence type="inferred from homology"/>
<feature type="region of interest" description="Disordered" evidence="10">
    <location>
        <begin position="221"/>
        <end position="247"/>
    </location>
</feature>
<keyword evidence="6 11" id="KW-0472">Membrane</keyword>
<dbReference type="AlphaFoldDB" id="A0A9P8Q3Z6"/>
<evidence type="ECO:0000256" key="12">
    <source>
        <dbReference type="SAM" id="SignalP"/>
    </source>
</evidence>
<dbReference type="GO" id="GO:0005789">
    <property type="term" value="C:endoplasmic reticulum membrane"/>
    <property type="evidence" value="ECO:0007669"/>
    <property type="project" value="UniProtKB-SubCell"/>
</dbReference>
<dbReference type="EMBL" id="JAEUBG010003508">
    <property type="protein sequence ID" value="KAH3682692.1"/>
    <property type="molecule type" value="Genomic_DNA"/>
</dbReference>